<feature type="domain" description="Serpin" evidence="6">
    <location>
        <begin position="1002"/>
        <end position="1361"/>
    </location>
</feature>
<dbReference type="Pfam" id="PF00079">
    <property type="entry name" value="Serpin"/>
    <property type="match status" value="4"/>
</dbReference>
<dbReference type="Proteomes" id="UP000719412">
    <property type="component" value="Unassembled WGS sequence"/>
</dbReference>
<dbReference type="SUPFAM" id="SSF56574">
    <property type="entry name" value="Serpins"/>
    <property type="match status" value="4"/>
</dbReference>
<dbReference type="Gene3D" id="2.30.39.10">
    <property type="entry name" value="Alpha-1-antitrypsin, domain 1"/>
    <property type="match status" value="5"/>
</dbReference>
<dbReference type="EMBL" id="JABDTM020016431">
    <property type="protein sequence ID" value="KAH0818865.1"/>
    <property type="molecule type" value="Genomic_DNA"/>
</dbReference>
<dbReference type="SMART" id="SM00093">
    <property type="entry name" value="SERPIN"/>
    <property type="match status" value="3"/>
</dbReference>
<evidence type="ECO:0000256" key="5">
    <source>
        <dbReference type="SAM" id="SignalP"/>
    </source>
</evidence>
<dbReference type="GO" id="GO:0004867">
    <property type="term" value="F:serine-type endopeptidase inhibitor activity"/>
    <property type="evidence" value="ECO:0007669"/>
    <property type="project" value="UniProtKB-KW"/>
</dbReference>
<evidence type="ECO:0000313" key="8">
    <source>
        <dbReference type="Proteomes" id="UP000719412"/>
    </source>
</evidence>
<reference evidence="7" key="2">
    <citation type="submission" date="2021-08" db="EMBL/GenBank/DDBJ databases">
        <authorList>
            <person name="Eriksson T."/>
        </authorList>
    </citation>
    <scope>NUCLEOTIDE SEQUENCE</scope>
    <source>
        <strain evidence="7">Stoneville</strain>
        <tissue evidence="7">Whole head</tissue>
    </source>
</reference>
<feature type="signal peptide" evidence="5">
    <location>
        <begin position="1"/>
        <end position="16"/>
    </location>
</feature>
<comment type="similarity">
    <text evidence="1 4">Belongs to the serpin family.</text>
</comment>
<keyword evidence="5" id="KW-0732">Signal</keyword>
<protein>
    <recommendedName>
        <fullName evidence="6">Serpin domain-containing protein</fullName>
    </recommendedName>
</protein>
<dbReference type="GO" id="GO:0005615">
    <property type="term" value="C:extracellular space"/>
    <property type="evidence" value="ECO:0007669"/>
    <property type="project" value="InterPro"/>
</dbReference>
<dbReference type="PANTHER" id="PTHR11461">
    <property type="entry name" value="SERINE PROTEASE INHIBITOR, SERPIN"/>
    <property type="match status" value="1"/>
</dbReference>
<dbReference type="InterPro" id="IPR036186">
    <property type="entry name" value="Serpin_sf"/>
</dbReference>
<dbReference type="FunFam" id="2.30.39.10:FF:000060">
    <property type="entry name" value="Serpin peptidase inhibitor 31"/>
    <property type="match status" value="1"/>
</dbReference>
<evidence type="ECO:0000256" key="1">
    <source>
        <dbReference type="ARBA" id="ARBA00009500"/>
    </source>
</evidence>
<keyword evidence="3" id="KW-0722">Serine protease inhibitor</keyword>
<dbReference type="Gene3D" id="3.30.497.10">
    <property type="entry name" value="Antithrombin, subunit I, domain 2"/>
    <property type="match status" value="4"/>
</dbReference>
<feature type="domain" description="Serpin" evidence="6">
    <location>
        <begin position="428"/>
        <end position="785"/>
    </location>
</feature>
<dbReference type="InterPro" id="IPR023796">
    <property type="entry name" value="Serpin_dom"/>
</dbReference>
<evidence type="ECO:0000256" key="3">
    <source>
        <dbReference type="ARBA" id="ARBA00022900"/>
    </source>
</evidence>
<dbReference type="PANTHER" id="PTHR11461:SF211">
    <property type="entry name" value="GH10112P-RELATED"/>
    <property type="match status" value="1"/>
</dbReference>
<dbReference type="InterPro" id="IPR000215">
    <property type="entry name" value="Serpin_fam"/>
</dbReference>
<reference evidence="7" key="1">
    <citation type="journal article" date="2020" name="J Insects Food Feed">
        <title>The yellow mealworm (Tenebrio molitor) genome: a resource for the emerging insects as food and feed industry.</title>
        <authorList>
            <person name="Eriksson T."/>
            <person name="Andere A."/>
            <person name="Kelstrup H."/>
            <person name="Emery V."/>
            <person name="Picard C."/>
        </authorList>
    </citation>
    <scope>NUCLEOTIDE SEQUENCE</scope>
    <source>
        <strain evidence="7">Stoneville</strain>
        <tissue evidence="7">Whole head</tissue>
    </source>
</reference>
<proteinExistence type="inferred from homology"/>
<keyword evidence="2" id="KW-0646">Protease inhibitor</keyword>
<evidence type="ECO:0000259" key="6">
    <source>
        <dbReference type="SMART" id="SM00093"/>
    </source>
</evidence>
<feature type="chain" id="PRO_5035187494" description="Serpin domain-containing protein" evidence="5">
    <location>
        <begin position="17"/>
        <end position="1363"/>
    </location>
</feature>
<feature type="domain" description="Serpin" evidence="6">
    <location>
        <begin position="33"/>
        <end position="372"/>
    </location>
</feature>
<dbReference type="InterPro" id="IPR042178">
    <property type="entry name" value="Serpin_sf_1"/>
</dbReference>
<evidence type="ECO:0000313" key="7">
    <source>
        <dbReference type="EMBL" id="KAH0818865.1"/>
    </source>
</evidence>
<comment type="caution">
    <text evidence="7">The sequence shown here is derived from an EMBL/GenBank/DDBJ whole genome shotgun (WGS) entry which is preliminary data.</text>
</comment>
<evidence type="ECO:0000256" key="2">
    <source>
        <dbReference type="ARBA" id="ARBA00022690"/>
    </source>
</evidence>
<dbReference type="InterPro" id="IPR042185">
    <property type="entry name" value="Serpin_sf_2"/>
</dbReference>
<organism evidence="7 8">
    <name type="scientific">Tenebrio molitor</name>
    <name type="common">Yellow mealworm beetle</name>
    <dbReference type="NCBI Taxonomy" id="7067"/>
    <lineage>
        <taxon>Eukaryota</taxon>
        <taxon>Metazoa</taxon>
        <taxon>Ecdysozoa</taxon>
        <taxon>Arthropoda</taxon>
        <taxon>Hexapoda</taxon>
        <taxon>Insecta</taxon>
        <taxon>Pterygota</taxon>
        <taxon>Neoptera</taxon>
        <taxon>Endopterygota</taxon>
        <taxon>Coleoptera</taxon>
        <taxon>Polyphaga</taxon>
        <taxon>Cucujiformia</taxon>
        <taxon>Tenebrionidae</taxon>
        <taxon>Tenebrio</taxon>
    </lineage>
</organism>
<name>A0A8J6HQF2_TENMO</name>
<gene>
    <name evidence="7" type="ORF">GEV33_003926</name>
</gene>
<accession>A0A8J6HQF2</accession>
<dbReference type="InterPro" id="IPR023795">
    <property type="entry name" value="Serpin_CS"/>
</dbReference>
<evidence type="ECO:0000256" key="4">
    <source>
        <dbReference type="RuleBase" id="RU000411"/>
    </source>
</evidence>
<keyword evidence="8" id="KW-1185">Reference proteome</keyword>
<dbReference type="PROSITE" id="PS00284">
    <property type="entry name" value="SERPIN"/>
    <property type="match status" value="2"/>
</dbReference>
<sequence>MKCLTVFLLSVFLALAENVAVQEFTKANNLFTPAVYKQISQTQKGNFLVSPLSAETVLAFLQSGCKDETAQELRTALHLPDDKETVESAIKSLLPKLKGSDLYTLHTANKMYVKKDFSIKEEFKKAAAQVYYADTDTIDFTQNVPAANIINTWVEKHTNDKIHNLIDSNSLDEDTRAILINALYFKANWSSPFPLFASGNISFYKTATDIVQVDGLRQYEVYFNYYECPHLKAEFLELPFKGNEASMMIVLPKERDGIAALESQIENVFAPMHTLKTEYLNLGVNKIFDENKADLSGVAGEKGDLIVNEVAQKTFIDVSEDGVEAAAATYVHVAVPISAKLGTPKIFNADHPFIFYIKVKDTIIFAGRYIIHQGEEVHDYCQSPKIRARDVPRVLRREGYKRLLHGAVAENASVQEFTKANNLFTPVVYKQISQIKQGNFLVSPLSAETVLALLQSGCKNETAQELRTALHLPNDQETVESAIKSLLPKLKGNDLYTLHTANKMYVKKDFSIKEGFKKAATQVYYADTDTIDFTQSVQAAKTMNSWVEKHTNDKIHDLIDSNSLDEYTRAVLINALYFKANWSSPFLLADSGNISFYKTATDIVQVDALRHFEVYFNYYECPHLKAEFLELPFLGHEASMMIVLPKARDGLPALENQIENVFAPMHTLKTEYLNVFLPKFRIETSINFKNILKNMGVQKIFDEKEADLSGVAGEKGDLIVSEVAQKTFIDVSEEGVEAAAATFVIIPVAPSAKLETSKNFIADHPFIFYIKVKGTIIFADRLVVKSKYKKLASEVYNAEVENINFSERGAVETLNNWVKIQTRQDIKDVATSDDLNNETTAVLINAVYFKAKSGQFLYYESKSLDSKFLEVPFQGEDASMTIILPNKMRGLPPLENQIEKALRPCNITFEYVNVALPIFQSETTIDVKTLLKEMGASEAFQKDTADFSRLAGNKGDVIIDKILQTSFVSMKCLTVFLLSVFLALAENAEVQEFTKANNLFTAAVYKQISQTEKGNFLVSPLSAETVLALLQSGCKNETAQELRTALHLPDDKETVESAIKSLLPKLKGNDLYTLLTANKMYVKKDFSIKEEFKKAAAQVYYADTDTIDFTQSVQAAKTMNSWVEKHTNDKIHDLIDSKSLDQYTRAVLINALYFKANWSSPFPLASSGKLNFYKTATEIVQVDGLRHFEVYFNYYECPHLKAEFLELPFKGNEASMMIVLPKERDGLAALESQIENVFAPMHTLKTEYLNIILPKFKIETSINFKNILKNLGVQKIFDAKEADLSGVAGEKGDLIVSEVAQKTFIDVTEEGVEAAAATFVIVTVPFSAKIVTPKNFIADHPFIFYIKVKDTIIFAGRVTDPNH</sequence>
<dbReference type="CDD" id="cd19955">
    <property type="entry name" value="serpin48-like_insects"/>
    <property type="match status" value="3"/>
</dbReference>